<keyword evidence="2" id="KW-1185">Reference proteome</keyword>
<dbReference type="InterPro" id="IPR011990">
    <property type="entry name" value="TPR-like_helical_dom_sf"/>
</dbReference>
<dbReference type="Pfam" id="PF07024">
    <property type="entry name" value="ImpE"/>
    <property type="match status" value="1"/>
</dbReference>
<protein>
    <submittedName>
        <fullName evidence="1">Protein of avirulence locus ImpE</fullName>
    </submittedName>
</protein>
<organism evidence="1 2">
    <name type="scientific">Candidatus Pantoea multigeneris</name>
    <dbReference type="NCBI Taxonomy" id="2608357"/>
    <lineage>
        <taxon>Bacteria</taxon>
        <taxon>Pseudomonadati</taxon>
        <taxon>Pseudomonadota</taxon>
        <taxon>Gammaproteobacteria</taxon>
        <taxon>Enterobacterales</taxon>
        <taxon>Erwiniaceae</taxon>
        <taxon>Pantoea</taxon>
    </lineage>
</organism>
<dbReference type="SUPFAM" id="SSF144059">
    <property type="entry name" value="ImpE-like"/>
    <property type="match status" value="1"/>
</dbReference>
<dbReference type="Proteomes" id="UP001515683">
    <property type="component" value="Unassembled WGS sequence"/>
</dbReference>
<dbReference type="PIRSF" id="PIRSF029288">
    <property type="entry name" value="SciE_ImpE"/>
    <property type="match status" value="1"/>
</dbReference>
<proteinExistence type="predicted"/>
<sequence>MNSLTQWIGGRTLAETLTEAQQQVRQNPASADPRAALVQLMCLNGDWERARTQLKSWLALAPQAAPTVTLLDQCIAGEISRAGVFAGQEQPRLPGEEFHWVSQLHQGLQAQIAGDRQTAEALRAAALDAAPLTTATLYLQGLAEPVHVAWLSDGDGRFGPVCETLVNGHYYWLPFAAIAEIEFQAPASVTDLVWRHSRIQLVDGSEQVCQIPVRYPFDSQTSDAERRGQMTEWQTEDEQLWTGRGQKSWLDAEQDFPLLTLSKVVFSTGDVADA</sequence>
<gene>
    <name evidence="1" type="ORF">F3J40_01110</name>
</gene>
<dbReference type="EMBL" id="VWXF01000001">
    <property type="protein sequence ID" value="NIF20218.1"/>
    <property type="molecule type" value="Genomic_DNA"/>
</dbReference>
<dbReference type="Gene3D" id="1.25.40.10">
    <property type="entry name" value="Tetratricopeptide repeat domain"/>
    <property type="match status" value="1"/>
</dbReference>
<evidence type="ECO:0000313" key="1">
    <source>
        <dbReference type="EMBL" id="NIF20218.1"/>
    </source>
</evidence>
<evidence type="ECO:0000313" key="2">
    <source>
        <dbReference type="Proteomes" id="UP001515683"/>
    </source>
</evidence>
<dbReference type="InterPro" id="IPR009211">
    <property type="entry name" value="TagJ"/>
</dbReference>
<reference evidence="1 2" key="1">
    <citation type="journal article" date="2019" name="bioRxiv">
        <title>Bacteria contribute to plant secondary compound degradation in a generalist herbivore system.</title>
        <authorList>
            <person name="Francoeur C.B."/>
            <person name="Khadempour L."/>
            <person name="Moreira-Soto R.D."/>
            <person name="Gotting K."/>
            <person name="Book A.J."/>
            <person name="Pinto-Tomas A.A."/>
            <person name="Keefover-Ring K."/>
            <person name="Currie C.R."/>
        </authorList>
    </citation>
    <scope>NUCLEOTIDE SEQUENCE [LARGE SCALE GENOMIC DNA]</scope>
    <source>
        <strain evidence="1">Acro-835</strain>
    </source>
</reference>
<comment type="caution">
    <text evidence="1">The sequence shown here is derived from an EMBL/GenBank/DDBJ whole genome shotgun (WGS) entry which is preliminary data.</text>
</comment>
<accession>A0ABX0R748</accession>
<name>A0ABX0R748_9GAMM</name>
<dbReference type="RefSeq" id="WP_167012108.1">
    <property type="nucleotide sequence ID" value="NZ_VWXF01000001.1"/>
</dbReference>